<dbReference type="AlphaFoldDB" id="A0A422PZ09"/>
<comment type="caution">
    <text evidence="5">Lacks conserved residue(s) required for the propagation of feature annotation.</text>
</comment>
<dbReference type="Proteomes" id="UP000284403">
    <property type="component" value="Unassembled WGS sequence"/>
</dbReference>
<dbReference type="GO" id="GO:0003723">
    <property type="term" value="F:RNA binding"/>
    <property type="evidence" value="ECO:0007669"/>
    <property type="project" value="UniProtKB-UniRule"/>
</dbReference>
<keyword evidence="1 5" id="KW-0489">Methyltransferase</keyword>
<feature type="compositionally biased region" description="Basic and acidic residues" evidence="6">
    <location>
        <begin position="219"/>
        <end position="240"/>
    </location>
</feature>
<dbReference type="PROSITE" id="PS51686">
    <property type="entry name" value="SAM_MT_RSMB_NOP"/>
    <property type="match status" value="1"/>
</dbReference>
<organism evidence="8 9">
    <name type="scientific">Trypanosoma conorhini</name>
    <dbReference type="NCBI Taxonomy" id="83891"/>
    <lineage>
        <taxon>Eukaryota</taxon>
        <taxon>Discoba</taxon>
        <taxon>Euglenozoa</taxon>
        <taxon>Kinetoplastea</taxon>
        <taxon>Metakinetoplastina</taxon>
        <taxon>Trypanosomatida</taxon>
        <taxon>Trypanosomatidae</taxon>
        <taxon>Trypanosoma</taxon>
    </lineage>
</organism>
<dbReference type="PRINTS" id="PR02008">
    <property type="entry name" value="RCMTFAMILY"/>
</dbReference>
<dbReference type="EC" id="2.1.1.-" evidence="8"/>
<evidence type="ECO:0000313" key="8">
    <source>
        <dbReference type="EMBL" id="RNF22707.1"/>
    </source>
</evidence>
<dbReference type="PANTHER" id="PTHR22808">
    <property type="entry name" value="NCL1 YEAST -RELATED NOL1/NOP2/FMU SUN DOMAIN-CONTAINING"/>
    <property type="match status" value="1"/>
</dbReference>
<feature type="binding site" evidence="5">
    <location>
        <position position="22"/>
    </location>
    <ligand>
        <name>S-adenosyl-L-methionine</name>
        <dbReference type="ChEBI" id="CHEBI:59789"/>
    </ligand>
</feature>
<feature type="binding site" evidence="5">
    <location>
        <position position="51"/>
    </location>
    <ligand>
        <name>S-adenosyl-L-methionine</name>
        <dbReference type="ChEBI" id="CHEBI:59789"/>
    </ligand>
</feature>
<evidence type="ECO:0000256" key="4">
    <source>
        <dbReference type="ARBA" id="ARBA00022884"/>
    </source>
</evidence>
<accession>A0A422PZ09</accession>
<proteinExistence type="inferred from homology"/>
<evidence type="ECO:0000256" key="3">
    <source>
        <dbReference type="ARBA" id="ARBA00022691"/>
    </source>
</evidence>
<evidence type="ECO:0000256" key="1">
    <source>
        <dbReference type="ARBA" id="ARBA00022603"/>
    </source>
</evidence>
<dbReference type="InterPro" id="IPR001678">
    <property type="entry name" value="MeTrfase_RsmB-F_NOP2_dom"/>
</dbReference>
<evidence type="ECO:0000256" key="6">
    <source>
        <dbReference type="SAM" id="MobiDB-lite"/>
    </source>
</evidence>
<dbReference type="EMBL" id="MKKU01000131">
    <property type="protein sequence ID" value="RNF22707.1"/>
    <property type="molecule type" value="Genomic_DNA"/>
</dbReference>
<dbReference type="GO" id="GO:0001510">
    <property type="term" value="P:RNA methylation"/>
    <property type="evidence" value="ECO:0007669"/>
    <property type="project" value="InterPro"/>
</dbReference>
<comment type="similarity">
    <text evidence="5">Belongs to the class I-like SAM-binding methyltransferase superfamily. RsmB/NOP family.</text>
</comment>
<sequence length="480" mass="52387">MLVHQVKRLRLLFPFALFTNHDARYFPNVKSATPSTGSEEEELRFDKILCDVVCSGDGTLRKAPYVFKIWSPREAIGLQKTQIQIALRACHLARVGGRVVYSTCSMNPVENEAVVAQIVHRTRGAMKLVDARPLLPGLECAPGLQRWVVTNFKGDVVEAPSDEAHEALFPPNTPAAYTSDAVDDLDLSLCMRLYPSHCGGGAFFIAVMDKVKEFRLQKREESEAAEREGKNSHDSEKNDSGGDSGGKGILAGKRGRIEGGEAEAVEDSGGVTRKKRVPPTYVTAPAPITDAVINFYKVKDFPLRQLVVRTATGQRELKLSDGSTCSIVSSSALDVLRRNADSLLVVSAGLRVLAHEHLDKGWRIASESATLFAKVMQHSPRLLRVPVRFVEQLLSGGKLKDVLFTDIDDADLRARVVSMELGTVLLEIDCPAAVGGVFYSVALRARTRLQLLVDHEDVVGLKLRLGIAAEPTVDEPVSAV</sequence>
<feature type="region of interest" description="Disordered" evidence="6">
    <location>
        <begin position="219"/>
        <end position="253"/>
    </location>
</feature>
<feature type="domain" description="SAM-dependent MTase RsmB/NOP-type" evidence="7">
    <location>
        <begin position="1"/>
        <end position="211"/>
    </location>
</feature>
<gene>
    <name evidence="8" type="ORF">Tco025E_03100</name>
</gene>
<protein>
    <submittedName>
        <fullName evidence="8">tRNA (Cytosine34-C5)-methyltransferase</fullName>
        <ecNumber evidence="8">2.1.1.-</ecNumber>
    </submittedName>
</protein>
<dbReference type="PANTHER" id="PTHR22808:SF1">
    <property type="entry name" value="RNA CYTOSINE-C(5)-METHYLTRANSFERASE NSUN2-RELATED"/>
    <property type="match status" value="1"/>
</dbReference>
<feature type="active site" description="Nucleophile" evidence="5">
    <location>
        <position position="104"/>
    </location>
</feature>
<evidence type="ECO:0000256" key="2">
    <source>
        <dbReference type="ARBA" id="ARBA00022679"/>
    </source>
</evidence>
<evidence type="ECO:0000259" key="7">
    <source>
        <dbReference type="PROSITE" id="PS51686"/>
    </source>
</evidence>
<dbReference type="GeneID" id="40316711"/>
<dbReference type="GO" id="GO:0008173">
    <property type="term" value="F:RNA methyltransferase activity"/>
    <property type="evidence" value="ECO:0007669"/>
    <property type="project" value="InterPro"/>
</dbReference>
<dbReference type="OrthoDB" id="6093671at2759"/>
<dbReference type="Pfam" id="PF01189">
    <property type="entry name" value="Methyltr_RsmB-F"/>
    <property type="match status" value="1"/>
</dbReference>
<keyword evidence="9" id="KW-1185">Reference proteome</keyword>
<dbReference type="Gene3D" id="3.40.50.150">
    <property type="entry name" value="Vaccinia Virus protein VP39"/>
    <property type="match status" value="1"/>
</dbReference>
<dbReference type="InterPro" id="IPR049560">
    <property type="entry name" value="MeTrfase_RsmB-F_NOP2_cat"/>
</dbReference>
<dbReference type="InterPro" id="IPR029063">
    <property type="entry name" value="SAM-dependent_MTases_sf"/>
</dbReference>
<reference evidence="8 9" key="1">
    <citation type="journal article" date="2018" name="BMC Genomics">
        <title>Genomic comparison of Trypanosoma conorhini and Trypanosoma rangeli to Trypanosoma cruzi strains of high and low virulence.</title>
        <authorList>
            <person name="Bradwell K.R."/>
            <person name="Koparde V.N."/>
            <person name="Matveyev A.V."/>
            <person name="Serrano M.G."/>
            <person name="Alves J.M."/>
            <person name="Parikh H."/>
            <person name="Huang B."/>
            <person name="Lee V."/>
            <person name="Espinosa-Alvarez O."/>
            <person name="Ortiz P.A."/>
            <person name="Costa-Martins A.G."/>
            <person name="Teixeira M.M."/>
            <person name="Buck G.A."/>
        </authorList>
    </citation>
    <scope>NUCLEOTIDE SEQUENCE [LARGE SCALE GENOMIC DNA]</scope>
    <source>
        <strain evidence="8 9">025E</strain>
    </source>
</reference>
<keyword evidence="4 5" id="KW-0694">RNA-binding</keyword>
<keyword evidence="3 5" id="KW-0949">S-adenosyl-L-methionine</keyword>
<dbReference type="SUPFAM" id="SSF53335">
    <property type="entry name" value="S-adenosyl-L-methionine-dependent methyltransferases"/>
    <property type="match status" value="1"/>
</dbReference>
<name>A0A422PZ09_9TRYP</name>
<evidence type="ECO:0000256" key="5">
    <source>
        <dbReference type="PROSITE-ProRule" id="PRU01023"/>
    </source>
</evidence>
<evidence type="ECO:0000313" key="9">
    <source>
        <dbReference type="Proteomes" id="UP000284403"/>
    </source>
</evidence>
<dbReference type="RefSeq" id="XP_029229936.1">
    <property type="nucleotide sequence ID" value="XM_029370022.1"/>
</dbReference>
<keyword evidence="2 5" id="KW-0808">Transferase</keyword>
<comment type="caution">
    <text evidence="8">The sequence shown here is derived from an EMBL/GenBank/DDBJ whole genome shotgun (WGS) entry which is preliminary data.</text>
</comment>
<dbReference type="InterPro" id="IPR023267">
    <property type="entry name" value="RCMT"/>
</dbReference>